<sequence length="159" mass="17387">MIGGMKDWIEHFRAAAKGLTVSHVWRGYGSALLIEFGALRPPTLTRKDGTPGEPSGEIGLMIQSDWRIEDSCTIVCGSSSDDELWKPTFARLIDKHIIDVATFGRLPELLISLSEDLHIASFSTLESDPAWTLFDRRGSAEIVVGCWSGVITGEPARTA</sequence>
<name>A0A1H0CL94_9HYPH</name>
<protein>
    <submittedName>
        <fullName evidence="1">Uncharacterized protein</fullName>
    </submittedName>
</protein>
<dbReference type="AlphaFoldDB" id="A0A1H0CL94"/>
<reference evidence="2" key="1">
    <citation type="submission" date="2016-10" db="EMBL/GenBank/DDBJ databases">
        <authorList>
            <person name="Varghese N."/>
            <person name="Submissions S."/>
        </authorList>
    </citation>
    <scope>NUCLEOTIDE SEQUENCE [LARGE SCALE GENOMIC DNA]</scope>
    <source>
        <strain evidence="2">BL47</strain>
    </source>
</reference>
<dbReference type="Proteomes" id="UP000198704">
    <property type="component" value="Unassembled WGS sequence"/>
</dbReference>
<gene>
    <name evidence="1" type="ORF">SAMN05216360_109202</name>
</gene>
<keyword evidence="2" id="KW-1185">Reference proteome</keyword>
<organism evidence="1 2">
    <name type="scientific">Methylobacterium phyllostachyos</name>
    <dbReference type="NCBI Taxonomy" id="582672"/>
    <lineage>
        <taxon>Bacteria</taxon>
        <taxon>Pseudomonadati</taxon>
        <taxon>Pseudomonadota</taxon>
        <taxon>Alphaproteobacteria</taxon>
        <taxon>Hyphomicrobiales</taxon>
        <taxon>Methylobacteriaceae</taxon>
        <taxon>Methylobacterium</taxon>
    </lineage>
</organism>
<evidence type="ECO:0000313" key="1">
    <source>
        <dbReference type="EMBL" id="SDN58650.1"/>
    </source>
</evidence>
<proteinExistence type="predicted"/>
<evidence type="ECO:0000313" key="2">
    <source>
        <dbReference type="Proteomes" id="UP000198704"/>
    </source>
</evidence>
<accession>A0A1H0CL94</accession>
<dbReference type="EMBL" id="FNHS01000009">
    <property type="protein sequence ID" value="SDN58650.1"/>
    <property type="molecule type" value="Genomic_DNA"/>
</dbReference>